<dbReference type="GeneID" id="41990589"/>
<feature type="compositionally biased region" description="Pro residues" evidence="2">
    <location>
        <begin position="256"/>
        <end position="265"/>
    </location>
</feature>
<feature type="signal peptide" evidence="3">
    <location>
        <begin position="1"/>
        <end position="16"/>
    </location>
</feature>
<evidence type="ECO:0000313" key="4">
    <source>
        <dbReference type="EMBL" id="RBR26114.1"/>
    </source>
</evidence>
<organism evidence="4 5">
    <name type="scientific">Fusarium coffeatum</name>
    <dbReference type="NCBI Taxonomy" id="231269"/>
    <lineage>
        <taxon>Eukaryota</taxon>
        <taxon>Fungi</taxon>
        <taxon>Dikarya</taxon>
        <taxon>Ascomycota</taxon>
        <taxon>Pezizomycotina</taxon>
        <taxon>Sordariomycetes</taxon>
        <taxon>Hypocreomycetidae</taxon>
        <taxon>Hypocreales</taxon>
        <taxon>Nectriaceae</taxon>
        <taxon>Fusarium</taxon>
        <taxon>Fusarium incarnatum-equiseti species complex</taxon>
    </lineage>
</organism>
<feature type="compositionally biased region" description="Polar residues" evidence="2">
    <location>
        <begin position="268"/>
        <end position="278"/>
    </location>
</feature>
<feature type="region of interest" description="Disordered" evidence="2">
    <location>
        <begin position="26"/>
        <end position="60"/>
    </location>
</feature>
<accession>A0A366S9W8</accession>
<feature type="coiled-coil region" evidence="1">
    <location>
        <begin position="812"/>
        <end position="839"/>
    </location>
</feature>
<feature type="region of interest" description="Disordered" evidence="2">
    <location>
        <begin position="135"/>
        <end position="163"/>
    </location>
</feature>
<feature type="region of interest" description="Disordered" evidence="2">
    <location>
        <begin position="191"/>
        <end position="213"/>
    </location>
</feature>
<feature type="compositionally biased region" description="Polar residues" evidence="2">
    <location>
        <begin position="286"/>
        <end position="324"/>
    </location>
</feature>
<feature type="region of interest" description="Disordered" evidence="2">
    <location>
        <begin position="950"/>
        <end position="986"/>
    </location>
</feature>
<reference evidence="4 5" key="1">
    <citation type="submission" date="2018-06" db="EMBL/GenBank/DDBJ databases">
        <title>Fusarium incarnatum-equiseti species complex species 28.</title>
        <authorList>
            <person name="Gardiner D.M."/>
        </authorList>
    </citation>
    <scope>NUCLEOTIDE SEQUENCE [LARGE SCALE GENOMIC DNA]</scope>
    <source>
        <strain evidence="4 5">FIESC_28</strain>
    </source>
</reference>
<evidence type="ECO:0000256" key="1">
    <source>
        <dbReference type="SAM" id="Coils"/>
    </source>
</evidence>
<feature type="compositionally biased region" description="Polar residues" evidence="2">
    <location>
        <begin position="349"/>
        <end position="363"/>
    </location>
</feature>
<feature type="region of interest" description="Disordered" evidence="2">
    <location>
        <begin position="1113"/>
        <end position="1137"/>
    </location>
</feature>
<dbReference type="RefSeq" id="XP_031020705.1">
    <property type="nucleotide sequence ID" value="XM_031155293.1"/>
</dbReference>
<proteinExistence type="predicted"/>
<keyword evidence="5" id="KW-1185">Reference proteome</keyword>
<feature type="compositionally biased region" description="Polar residues" evidence="2">
    <location>
        <begin position="371"/>
        <end position="383"/>
    </location>
</feature>
<dbReference type="EMBL" id="QKXC01000030">
    <property type="protein sequence ID" value="RBR26114.1"/>
    <property type="molecule type" value="Genomic_DNA"/>
</dbReference>
<dbReference type="OrthoDB" id="5084844at2759"/>
<protein>
    <submittedName>
        <fullName evidence="4">Uncharacterized protein</fullName>
    </submittedName>
</protein>
<feature type="compositionally biased region" description="Low complexity" evidence="2">
    <location>
        <begin position="950"/>
        <end position="965"/>
    </location>
</feature>
<sequence>MKLQVLLLHLSIGVLAGPCKPYGPVSSIQQHDSASIPPGLTQTASVPLSLAEPPSPTHTNSDIFASGVSPIGVSQSDLVPSALLSTLIHHGADEELSSQTSEGSESTSAVAEGGDADGAQATMINPTIIHGTLVSNTDTFPAGSRTSGETHVTTGPESTSDITESLVASPSVSPVEASDIESISLVASQSDSSVPFATSDQTPMSSAVSEQTAPVVSGIDSDLSGLPTAAVTPSSIETTASSTPIVTSEPDLSSPPDLPMTPPTSDPESSVTTDTATSDLVVPSGIPSTANSVAPSSTTSDQQPVSRTTESEVSVPSTDQNAPSDTARPSGLESSLPSTTPNPDLPATTIPSAVSDTTPTLSGTVEPVEISTPSDSTFPAVTPTTTAGVGGGLVGGGLGGSGGGTGGGNTGTGGTGGIGTGGSGGGTGGNGEPDPNDDKQSLTQSRASTTFAASTTSEASTTSVEACPTGPSCACKLPPADSDVVDDEESELWARDTDGEFLQKRGNAKKDMLGLRADGKTGLCPIKGSLKFPGYLKGPRLFTRDEKGTLSGMELDISRWYVYDECKTSYKRVDAATYRSMYGDMEKADAASTDHVYEKSFLKDFFTVILNEEVISVKDNPDLERTQITCEDLDYYVWDEKNNANRLQPAFDAYPSDKKWLGDLIGMQGALNGGPKAGITTTFGENSVKKLTDKKLGNPDYSSWEEVTKSLDGHLLPYIEKIYLGVKLFNEPEFIAAMIRQNKRIYSAFLDLDKSISCYEGMGKWSFAEKFKTYMEQRFSGQEEHSINRWAIYTKDNIIPLIQVYLNNLPSYDEDDERKAEQEAKVAEWTDRFQKARSAGYTIDFSWDWTTDETALVPRADGICQRPTLTGSSTTFSTSAIPTTTFEMETTTAPVIATTTTTTPEATTTTTGPNLCLLNSACDNDCQNGEVPTCLRHGLFGTCGCAPEVTTTSQPPTTTVQPTTSNAPDPEPTLDPEPEPEPTPTADCDFWDDLTHWTFEISNIKDWADDGGDSLEHEERGCGAIAKWDWKDGDTRSVVFTLPFFMKEGCVERAIVSAGGPELSCDGHSPWDSLSLMATKAAKTASQSGDLTWQRPSFPDRFEEVSREAEGKYAPLTKGQHPNYMPMNWNHQSPTRR</sequence>
<keyword evidence="1" id="KW-0175">Coiled coil</keyword>
<dbReference type="AlphaFoldDB" id="A0A366S9W8"/>
<evidence type="ECO:0000256" key="2">
    <source>
        <dbReference type="SAM" id="MobiDB-lite"/>
    </source>
</evidence>
<feature type="compositionally biased region" description="Polar residues" evidence="2">
    <location>
        <begin position="231"/>
        <end position="246"/>
    </location>
</feature>
<feature type="compositionally biased region" description="Low complexity" evidence="2">
    <location>
        <begin position="97"/>
        <end position="108"/>
    </location>
</feature>
<feature type="chain" id="PRO_5016858775" evidence="3">
    <location>
        <begin position="17"/>
        <end position="1137"/>
    </location>
</feature>
<feature type="compositionally biased region" description="Polar residues" evidence="2">
    <location>
        <begin position="332"/>
        <end position="342"/>
    </location>
</feature>
<feature type="compositionally biased region" description="Low complexity" evidence="2">
    <location>
        <begin position="445"/>
        <end position="463"/>
    </location>
</feature>
<feature type="region of interest" description="Disordered" evidence="2">
    <location>
        <begin position="228"/>
        <end position="472"/>
    </location>
</feature>
<feature type="region of interest" description="Disordered" evidence="2">
    <location>
        <begin position="94"/>
        <end position="113"/>
    </location>
</feature>
<gene>
    <name evidence="4" type="ORF">FIESC28_01142</name>
</gene>
<comment type="caution">
    <text evidence="4">The sequence shown here is derived from an EMBL/GenBank/DDBJ whole genome shotgun (WGS) entry which is preliminary data.</text>
</comment>
<dbReference type="Proteomes" id="UP000253153">
    <property type="component" value="Unassembled WGS sequence"/>
</dbReference>
<feature type="compositionally biased region" description="Gly residues" evidence="2">
    <location>
        <begin position="388"/>
        <end position="431"/>
    </location>
</feature>
<keyword evidence="3" id="KW-0732">Signal</keyword>
<name>A0A366S9W8_9HYPO</name>
<evidence type="ECO:0000313" key="5">
    <source>
        <dbReference type="Proteomes" id="UP000253153"/>
    </source>
</evidence>
<evidence type="ECO:0000256" key="3">
    <source>
        <dbReference type="SAM" id="SignalP"/>
    </source>
</evidence>